<sequence length="156" mass="16834">MSKGDRCSMSRSKPAHNPNRFKSPDVHIPPMQELWGSRRRGATEPASPATEIQGRATTGRVHTNWVKIAAAQENFPSAYQPNPRILRMLTGSPLYTQYGPGAWMPAQRESSSIERGFSTGGDMAAGSTKESGPNKGREPAVVPGAKGADVVEEDED</sequence>
<protein>
    <submittedName>
        <fullName evidence="2">Uncharacterized protein</fullName>
    </submittedName>
</protein>
<comment type="caution">
    <text evidence="2">The sequence shown here is derived from an EMBL/GenBank/DDBJ whole genome shotgun (WGS) entry which is preliminary data.</text>
</comment>
<organism evidence="2 3">
    <name type="scientific">Mycena albidolilacea</name>
    <dbReference type="NCBI Taxonomy" id="1033008"/>
    <lineage>
        <taxon>Eukaryota</taxon>
        <taxon>Fungi</taxon>
        <taxon>Dikarya</taxon>
        <taxon>Basidiomycota</taxon>
        <taxon>Agaricomycotina</taxon>
        <taxon>Agaricomycetes</taxon>
        <taxon>Agaricomycetidae</taxon>
        <taxon>Agaricales</taxon>
        <taxon>Marasmiineae</taxon>
        <taxon>Mycenaceae</taxon>
        <taxon>Mycena</taxon>
    </lineage>
</organism>
<name>A0AAD7EVV6_9AGAR</name>
<feature type="region of interest" description="Disordered" evidence="1">
    <location>
        <begin position="106"/>
        <end position="156"/>
    </location>
</feature>
<dbReference type="AlphaFoldDB" id="A0AAD7EVV6"/>
<feature type="region of interest" description="Disordered" evidence="1">
    <location>
        <begin position="1"/>
        <end position="58"/>
    </location>
</feature>
<evidence type="ECO:0000313" key="3">
    <source>
        <dbReference type="Proteomes" id="UP001218218"/>
    </source>
</evidence>
<evidence type="ECO:0000313" key="2">
    <source>
        <dbReference type="EMBL" id="KAJ7351186.1"/>
    </source>
</evidence>
<gene>
    <name evidence="2" type="ORF">DFH08DRAFT_805921</name>
</gene>
<accession>A0AAD7EVV6</accession>
<proteinExistence type="predicted"/>
<dbReference type="EMBL" id="JARIHO010000013">
    <property type="protein sequence ID" value="KAJ7351186.1"/>
    <property type="molecule type" value="Genomic_DNA"/>
</dbReference>
<reference evidence="2" key="1">
    <citation type="submission" date="2023-03" db="EMBL/GenBank/DDBJ databases">
        <title>Massive genome expansion in bonnet fungi (Mycena s.s.) driven by repeated elements and novel gene families across ecological guilds.</title>
        <authorList>
            <consortium name="Lawrence Berkeley National Laboratory"/>
            <person name="Harder C.B."/>
            <person name="Miyauchi S."/>
            <person name="Viragh M."/>
            <person name="Kuo A."/>
            <person name="Thoen E."/>
            <person name="Andreopoulos B."/>
            <person name="Lu D."/>
            <person name="Skrede I."/>
            <person name="Drula E."/>
            <person name="Henrissat B."/>
            <person name="Morin E."/>
            <person name="Kohler A."/>
            <person name="Barry K."/>
            <person name="LaButti K."/>
            <person name="Morin E."/>
            <person name="Salamov A."/>
            <person name="Lipzen A."/>
            <person name="Mereny Z."/>
            <person name="Hegedus B."/>
            <person name="Baldrian P."/>
            <person name="Stursova M."/>
            <person name="Weitz H."/>
            <person name="Taylor A."/>
            <person name="Grigoriev I.V."/>
            <person name="Nagy L.G."/>
            <person name="Martin F."/>
            <person name="Kauserud H."/>
        </authorList>
    </citation>
    <scope>NUCLEOTIDE SEQUENCE</scope>
    <source>
        <strain evidence="2">CBHHK002</strain>
    </source>
</reference>
<keyword evidence="3" id="KW-1185">Reference proteome</keyword>
<dbReference type="Proteomes" id="UP001218218">
    <property type="component" value="Unassembled WGS sequence"/>
</dbReference>
<evidence type="ECO:0000256" key="1">
    <source>
        <dbReference type="SAM" id="MobiDB-lite"/>
    </source>
</evidence>